<dbReference type="EMBL" id="JXLN01012641">
    <property type="protein sequence ID" value="KPM08712.1"/>
    <property type="molecule type" value="Genomic_DNA"/>
</dbReference>
<comment type="caution">
    <text evidence="1">The sequence shown here is derived from an EMBL/GenBank/DDBJ whole genome shotgun (WGS) entry which is preliminary data.</text>
</comment>
<accession>A0A132ACK9</accession>
<reference evidence="1 2" key="1">
    <citation type="journal article" date="2015" name="Parasit. Vectors">
        <title>Draft genome of the scabies mite.</title>
        <authorList>
            <person name="Rider S.D.Jr."/>
            <person name="Morgan M.S."/>
            <person name="Arlian L.G."/>
        </authorList>
    </citation>
    <scope>NUCLEOTIDE SEQUENCE [LARGE SCALE GENOMIC DNA]</scope>
    <source>
        <strain evidence="1">Arlian Lab</strain>
    </source>
</reference>
<dbReference type="Proteomes" id="UP000616769">
    <property type="component" value="Unassembled WGS sequence"/>
</dbReference>
<gene>
    <name evidence="1" type="ORF">QR98_0072360</name>
</gene>
<evidence type="ECO:0000313" key="2">
    <source>
        <dbReference type="Proteomes" id="UP000616769"/>
    </source>
</evidence>
<sequence>MDYVHSYRICFDHFYILISISCTNTERDGLVLDQRQQQTRTVVISKSFDDKPPCYDEALSQ</sequence>
<organism evidence="1 2">
    <name type="scientific">Sarcoptes scabiei</name>
    <name type="common">Itch mite</name>
    <name type="synonym">Acarus scabiei</name>
    <dbReference type="NCBI Taxonomy" id="52283"/>
    <lineage>
        <taxon>Eukaryota</taxon>
        <taxon>Metazoa</taxon>
        <taxon>Ecdysozoa</taxon>
        <taxon>Arthropoda</taxon>
        <taxon>Chelicerata</taxon>
        <taxon>Arachnida</taxon>
        <taxon>Acari</taxon>
        <taxon>Acariformes</taxon>
        <taxon>Sarcoptiformes</taxon>
        <taxon>Astigmata</taxon>
        <taxon>Psoroptidia</taxon>
        <taxon>Sarcoptoidea</taxon>
        <taxon>Sarcoptidae</taxon>
        <taxon>Sarcoptinae</taxon>
        <taxon>Sarcoptes</taxon>
    </lineage>
</organism>
<dbReference type="AlphaFoldDB" id="A0A132ACK9"/>
<evidence type="ECO:0000313" key="1">
    <source>
        <dbReference type="EMBL" id="KPM08712.1"/>
    </source>
</evidence>
<dbReference type="VEuPathDB" id="VectorBase:SSCA005043"/>
<proteinExistence type="predicted"/>
<name>A0A132ACK9_SARSC</name>
<protein>
    <submittedName>
        <fullName evidence="1">Uncharacterized protein</fullName>
    </submittedName>
</protein>